<name>D2BCP4_STRRD</name>
<keyword evidence="6 8" id="KW-0472">Membrane</keyword>
<feature type="domain" description="Major facilitator superfamily (MFS) profile" evidence="9">
    <location>
        <begin position="47"/>
        <end position="530"/>
    </location>
</feature>
<feature type="transmembrane region" description="Helical" evidence="8">
    <location>
        <begin position="300"/>
        <end position="323"/>
    </location>
</feature>
<dbReference type="EMBL" id="CP001814">
    <property type="protein sequence ID" value="ACZ91864.1"/>
    <property type="molecule type" value="Genomic_DNA"/>
</dbReference>
<evidence type="ECO:0000256" key="4">
    <source>
        <dbReference type="ARBA" id="ARBA00022692"/>
    </source>
</evidence>
<evidence type="ECO:0000256" key="8">
    <source>
        <dbReference type="SAM" id="Phobius"/>
    </source>
</evidence>
<reference evidence="10 11" key="1">
    <citation type="journal article" date="2010" name="Stand. Genomic Sci.">
        <title>Complete genome sequence of Streptosporangium roseum type strain (NI 9100).</title>
        <authorList>
            <person name="Nolan M."/>
            <person name="Sikorski J."/>
            <person name="Jando M."/>
            <person name="Lucas S."/>
            <person name="Lapidus A."/>
            <person name="Glavina Del Rio T."/>
            <person name="Chen F."/>
            <person name="Tice H."/>
            <person name="Pitluck S."/>
            <person name="Cheng J.F."/>
            <person name="Chertkov O."/>
            <person name="Sims D."/>
            <person name="Meincke L."/>
            <person name="Brettin T."/>
            <person name="Han C."/>
            <person name="Detter J.C."/>
            <person name="Bruce D."/>
            <person name="Goodwin L."/>
            <person name="Land M."/>
            <person name="Hauser L."/>
            <person name="Chang Y.J."/>
            <person name="Jeffries C.D."/>
            <person name="Ivanova N."/>
            <person name="Mavromatis K."/>
            <person name="Mikhailova N."/>
            <person name="Chen A."/>
            <person name="Palaniappan K."/>
            <person name="Chain P."/>
            <person name="Rohde M."/>
            <person name="Goker M."/>
            <person name="Bristow J."/>
            <person name="Eisen J.A."/>
            <person name="Markowitz V."/>
            <person name="Hugenholtz P."/>
            <person name="Kyrpides N.C."/>
            <person name="Klenk H.P."/>
        </authorList>
    </citation>
    <scope>NUCLEOTIDE SEQUENCE [LARGE SCALE GENOMIC DNA]</scope>
    <source>
        <strain evidence="11">ATCC 12428 / DSM 43021 / JCM 3005 / NI 9100</strain>
    </source>
</reference>
<evidence type="ECO:0000256" key="7">
    <source>
        <dbReference type="SAM" id="MobiDB-lite"/>
    </source>
</evidence>
<dbReference type="PROSITE" id="PS50850">
    <property type="entry name" value="MFS"/>
    <property type="match status" value="1"/>
</dbReference>
<feature type="transmembrane region" description="Helical" evidence="8">
    <location>
        <begin position="45"/>
        <end position="63"/>
    </location>
</feature>
<dbReference type="Proteomes" id="UP000002029">
    <property type="component" value="Chromosome"/>
</dbReference>
<dbReference type="Gene3D" id="1.20.1720.10">
    <property type="entry name" value="Multidrug resistance protein D"/>
    <property type="match status" value="1"/>
</dbReference>
<dbReference type="PANTHER" id="PTHR42718">
    <property type="entry name" value="MAJOR FACILITATOR SUPERFAMILY MULTIDRUG TRANSPORTER MFSC"/>
    <property type="match status" value="1"/>
</dbReference>
<evidence type="ECO:0000256" key="3">
    <source>
        <dbReference type="ARBA" id="ARBA00022475"/>
    </source>
</evidence>
<keyword evidence="2" id="KW-0813">Transport</keyword>
<evidence type="ECO:0000256" key="6">
    <source>
        <dbReference type="ARBA" id="ARBA00023136"/>
    </source>
</evidence>
<feature type="transmembrane region" description="Helical" evidence="8">
    <location>
        <begin position="509"/>
        <end position="529"/>
    </location>
</feature>
<dbReference type="GO" id="GO:0005886">
    <property type="term" value="C:plasma membrane"/>
    <property type="evidence" value="ECO:0007669"/>
    <property type="project" value="UniProtKB-SubCell"/>
</dbReference>
<dbReference type="PANTHER" id="PTHR42718:SF47">
    <property type="entry name" value="METHYL VIOLOGEN RESISTANCE PROTEIN SMVA"/>
    <property type="match status" value="1"/>
</dbReference>
<feature type="transmembrane region" description="Helical" evidence="8">
    <location>
        <begin position="233"/>
        <end position="253"/>
    </location>
</feature>
<evidence type="ECO:0000313" key="10">
    <source>
        <dbReference type="EMBL" id="ACZ91864.1"/>
    </source>
</evidence>
<evidence type="ECO:0000313" key="11">
    <source>
        <dbReference type="Proteomes" id="UP000002029"/>
    </source>
</evidence>
<dbReference type="STRING" id="479432.Sros_9246"/>
<feature type="transmembrane region" description="Helical" evidence="8">
    <location>
        <begin position="391"/>
        <end position="412"/>
    </location>
</feature>
<dbReference type="InterPro" id="IPR011701">
    <property type="entry name" value="MFS"/>
</dbReference>
<feature type="transmembrane region" description="Helical" evidence="8">
    <location>
        <begin position="138"/>
        <end position="159"/>
    </location>
</feature>
<dbReference type="GO" id="GO:0022857">
    <property type="term" value="F:transmembrane transporter activity"/>
    <property type="evidence" value="ECO:0007669"/>
    <property type="project" value="InterPro"/>
</dbReference>
<keyword evidence="5 8" id="KW-1133">Transmembrane helix</keyword>
<proteinExistence type="predicted"/>
<gene>
    <name evidence="10" type="ordered locus">Sros_9246</name>
</gene>
<accession>D2BCP4</accession>
<protein>
    <submittedName>
        <fullName evidence="10">Major facilitator superfamily MFS_1</fullName>
    </submittedName>
</protein>
<sequence>MAAAPAHPQPGPDRAGPAAPSAFGQRPVNTVVEAPCMTVPSPRKWGTLVIACLAMLLLAIDLTVLHQAAPKLVEEMRPSAPQFLWIVDVYGFALAGLLVTMGNVGDRIGRRRLLLIGMTAFGAVSALTAYAPTPEWLIVARALLGVAGATIMPSTLSMIRNAFTDPGERTTAVGIWSSVSALGFALGPVVGGALLNSFWWGSVFLVNVPVAVLIVVVGSVVLPESRNPRPGRLDLVSVPLSVVGVIAVIYALKTAAHDGVAGAGVWVAAVAGLVSLVLFTRRQTRLAEPLIDVRLFGHRAFSGAVGANVVCIFSMLAASLAFAQYFQLVLGWSPLVSGLAGLPGGLGAAVGGALASPLVTALGRARVVAFGLGLSAAGFVMYGQVDMDTGYAYMMTAMIITSMGTGFTFAVTNDTILASVPRERAGAASAIAETAQEMGGALGIAVLGSVLNGAYRNNLRLPAEVPADAADQIRESLGGALETAAALPARLAGTVTETARQTFVDSMQMTVMTGAVLLALLAVAALPTLRGVPKVIAEVDLDDQGRAQDGPVAAR</sequence>
<feature type="transmembrane region" description="Helical" evidence="8">
    <location>
        <begin position="83"/>
        <end position="101"/>
    </location>
</feature>
<feature type="transmembrane region" description="Helical" evidence="8">
    <location>
        <begin position="113"/>
        <end position="132"/>
    </location>
</feature>
<feature type="transmembrane region" description="Helical" evidence="8">
    <location>
        <begin position="367"/>
        <end position="385"/>
    </location>
</feature>
<feature type="transmembrane region" description="Helical" evidence="8">
    <location>
        <begin position="197"/>
        <end position="221"/>
    </location>
</feature>
<feature type="transmembrane region" description="Helical" evidence="8">
    <location>
        <begin position="335"/>
        <end position="355"/>
    </location>
</feature>
<comment type="subcellular location">
    <subcellularLocation>
        <location evidence="1">Cell membrane</location>
        <topology evidence="1">Multi-pass membrane protein</topology>
    </subcellularLocation>
</comment>
<keyword evidence="3" id="KW-1003">Cell membrane</keyword>
<dbReference type="Gene3D" id="1.20.1250.20">
    <property type="entry name" value="MFS general substrate transporter like domains"/>
    <property type="match status" value="1"/>
</dbReference>
<evidence type="ECO:0000256" key="1">
    <source>
        <dbReference type="ARBA" id="ARBA00004651"/>
    </source>
</evidence>
<keyword evidence="4 8" id="KW-0812">Transmembrane</keyword>
<dbReference type="InterPro" id="IPR036259">
    <property type="entry name" value="MFS_trans_sf"/>
</dbReference>
<feature type="transmembrane region" description="Helical" evidence="8">
    <location>
        <begin position="171"/>
        <end position="191"/>
    </location>
</feature>
<dbReference type="PRINTS" id="PR01036">
    <property type="entry name" value="TCRTETB"/>
</dbReference>
<evidence type="ECO:0000256" key="2">
    <source>
        <dbReference type="ARBA" id="ARBA00022448"/>
    </source>
</evidence>
<dbReference type="SUPFAM" id="SSF103473">
    <property type="entry name" value="MFS general substrate transporter"/>
    <property type="match status" value="1"/>
</dbReference>
<dbReference type="KEGG" id="sro:Sros_9246"/>
<feature type="transmembrane region" description="Helical" evidence="8">
    <location>
        <begin position="259"/>
        <end position="279"/>
    </location>
</feature>
<evidence type="ECO:0000259" key="9">
    <source>
        <dbReference type="PROSITE" id="PS50850"/>
    </source>
</evidence>
<dbReference type="HOGENOM" id="CLU_000960_28_2_11"/>
<organism evidence="10 11">
    <name type="scientific">Streptosporangium roseum (strain ATCC 12428 / DSM 43021 / JCM 3005 / KCTC 9067 / NCIMB 10171 / NRRL 2505 / NI 9100)</name>
    <dbReference type="NCBI Taxonomy" id="479432"/>
    <lineage>
        <taxon>Bacteria</taxon>
        <taxon>Bacillati</taxon>
        <taxon>Actinomycetota</taxon>
        <taxon>Actinomycetes</taxon>
        <taxon>Streptosporangiales</taxon>
        <taxon>Streptosporangiaceae</taxon>
        <taxon>Streptosporangium</taxon>
    </lineage>
</organism>
<feature type="region of interest" description="Disordered" evidence="7">
    <location>
        <begin position="1"/>
        <end position="22"/>
    </location>
</feature>
<keyword evidence="11" id="KW-1185">Reference proteome</keyword>
<evidence type="ECO:0000256" key="5">
    <source>
        <dbReference type="ARBA" id="ARBA00022989"/>
    </source>
</evidence>
<dbReference type="Pfam" id="PF07690">
    <property type="entry name" value="MFS_1"/>
    <property type="match status" value="1"/>
</dbReference>
<dbReference type="CDD" id="cd17321">
    <property type="entry name" value="MFS_MMR_MDR_like"/>
    <property type="match status" value="1"/>
</dbReference>
<dbReference type="InterPro" id="IPR020846">
    <property type="entry name" value="MFS_dom"/>
</dbReference>
<dbReference type="eggNOG" id="COG0477">
    <property type="taxonomic scope" value="Bacteria"/>
</dbReference>
<dbReference type="AlphaFoldDB" id="D2BCP4"/>